<keyword evidence="5 7" id="KW-1133">Transmembrane helix</keyword>
<reference evidence="9 10" key="1">
    <citation type="submission" date="2020-11" db="EMBL/GenBank/DDBJ databases">
        <authorList>
            <person name="Kim M.K."/>
        </authorList>
    </citation>
    <scope>NUCLEOTIDE SEQUENCE [LARGE SCALE GENOMIC DNA]</scope>
    <source>
        <strain evidence="9 10">BT290</strain>
    </source>
</reference>
<dbReference type="Pfam" id="PF07690">
    <property type="entry name" value="MFS_1"/>
    <property type="match status" value="1"/>
</dbReference>
<keyword evidence="6 7" id="KW-0472">Membrane</keyword>
<organism evidence="9 10">
    <name type="scientific">Microvirga terrestris</name>
    <dbReference type="NCBI Taxonomy" id="2791024"/>
    <lineage>
        <taxon>Bacteria</taxon>
        <taxon>Pseudomonadati</taxon>
        <taxon>Pseudomonadota</taxon>
        <taxon>Alphaproteobacteria</taxon>
        <taxon>Hyphomicrobiales</taxon>
        <taxon>Methylobacteriaceae</taxon>
        <taxon>Microvirga</taxon>
    </lineage>
</organism>
<feature type="transmembrane region" description="Helical" evidence="7">
    <location>
        <begin position="57"/>
        <end position="74"/>
    </location>
</feature>
<protein>
    <submittedName>
        <fullName evidence="9">MFS transporter</fullName>
    </submittedName>
</protein>
<keyword evidence="10" id="KW-1185">Reference proteome</keyword>
<keyword evidence="4 7" id="KW-0812">Transmembrane</keyword>
<evidence type="ECO:0000256" key="4">
    <source>
        <dbReference type="ARBA" id="ARBA00022692"/>
    </source>
</evidence>
<evidence type="ECO:0000313" key="10">
    <source>
        <dbReference type="Proteomes" id="UP000611708"/>
    </source>
</evidence>
<evidence type="ECO:0000256" key="2">
    <source>
        <dbReference type="ARBA" id="ARBA00022448"/>
    </source>
</evidence>
<dbReference type="InterPro" id="IPR020846">
    <property type="entry name" value="MFS_dom"/>
</dbReference>
<gene>
    <name evidence="9" type="ORF">I2H36_05785</name>
</gene>
<name>A0ABS0HPY6_9HYPH</name>
<feature type="transmembrane region" description="Helical" evidence="7">
    <location>
        <begin position="273"/>
        <end position="297"/>
    </location>
</feature>
<feature type="transmembrane region" description="Helical" evidence="7">
    <location>
        <begin position="86"/>
        <end position="105"/>
    </location>
</feature>
<dbReference type="RefSeq" id="WP_196262916.1">
    <property type="nucleotide sequence ID" value="NZ_JADQDN010000002.1"/>
</dbReference>
<evidence type="ECO:0000256" key="6">
    <source>
        <dbReference type="ARBA" id="ARBA00023136"/>
    </source>
</evidence>
<dbReference type="PANTHER" id="PTHR42718">
    <property type="entry name" value="MAJOR FACILITATOR SUPERFAMILY MULTIDRUG TRANSPORTER MFSC"/>
    <property type="match status" value="1"/>
</dbReference>
<dbReference type="PANTHER" id="PTHR42718:SF47">
    <property type="entry name" value="METHYL VIOLOGEN RESISTANCE PROTEIN SMVA"/>
    <property type="match status" value="1"/>
</dbReference>
<feature type="transmembrane region" description="Helical" evidence="7">
    <location>
        <begin position="111"/>
        <end position="136"/>
    </location>
</feature>
<evidence type="ECO:0000259" key="8">
    <source>
        <dbReference type="PROSITE" id="PS50850"/>
    </source>
</evidence>
<keyword evidence="2" id="KW-0813">Transport</keyword>
<feature type="transmembrane region" description="Helical" evidence="7">
    <location>
        <begin position="340"/>
        <end position="360"/>
    </location>
</feature>
<dbReference type="InterPro" id="IPR011701">
    <property type="entry name" value="MFS"/>
</dbReference>
<dbReference type="EMBL" id="JADQDN010000002">
    <property type="protein sequence ID" value="MBF9195538.1"/>
    <property type="molecule type" value="Genomic_DNA"/>
</dbReference>
<dbReference type="SUPFAM" id="SSF103473">
    <property type="entry name" value="MFS general substrate transporter"/>
    <property type="match status" value="1"/>
</dbReference>
<feature type="transmembrane region" description="Helical" evidence="7">
    <location>
        <begin position="237"/>
        <end position="252"/>
    </location>
</feature>
<dbReference type="InterPro" id="IPR036259">
    <property type="entry name" value="MFS_trans_sf"/>
</dbReference>
<evidence type="ECO:0000256" key="7">
    <source>
        <dbReference type="SAM" id="Phobius"/>
    </source>
</evidence>
<feature type="domain" description="Major facilitator superfamily (MFS) profile" evidence="8">
    <location>
        <begin position="20"/>
        <end position="502"/>
    </location>
</feature>
<dbReference type="Gene3D" id="1.20.1250.20">
    <property type="entry name" value="MFS general substrate transporter like domains"/>
    <property type="match status" value="1"/>
</dbReference>
<feature type="transmembrane region" description="Helical" evidence="7">
    <location>
        <begin position="207"/>
        <end position="225"/>
    </location>
</feature>
<feature type="transmembrane region" description="Helical" evidence="7">
    <location>
        <begin position="309"/>
        <end position="328"/>
    </location>
</feature>
<evidence type="ECO:0000313" key="9">
    <source>
        <dbReference type="EMBL" id="MBF9195538.1"/>
    </source>
</evidence>
<accession>A0ABS0HPY6</accession>
<dbReference type="Gene3D" id="1.20.1720.10">
    <property type="entry name" value="Multidrug resistance protein D"/>
    <property type="match status" value="1"/>
</dbReference>
<evidence type="ECO:0000256" key="1">
    <source>
        <dbReference type="ARBA" id="ARBA00004651"/>
    </source>
</evidence>
<dbReference type="Proteomes" id="UP000611708">
    <property type="component" value="Unassembled WGS sequence"/>
</dbReference>
<comment type="subcellular location">
    <subcellularLocation>
        <location evidence="1">Cell membrane</location>
        <topology evidence="1">Multi-pass membrane protein</topology>
    </subcellularLocation>
</comment>
<feature type="transmembrane region" description="Helical" evidence="7">
    <location>
        <begin position="148"/>
        <end position="171"/>
    </location>
</feature>
<evidence type="ECO:0000256" key="3">
    <source>
        <dbReference type="ARBA" id="ARBA00022475"/>
    </source>
</evidence>
<proteinExistence type="predicted"/>
<feature type="transmembrane region" description="Helical" evidence="7">
    <location>
        <begin position="177"/>
        <end position="195"/>
    </location>
</feature>
<sequence length="515" mass="53934">MQEQVSVQDQPLAGRREWIGLCVLSVACLIYSMDLSVLFLAMPAIVADLDPSASELLWINDIYGFMVAGFLVTMGTLGDRIGRRRVLLIGAFAFGLASALAAFAGTAQQLIMARALLGIAGATIAPSTLSLVVNLFQNEPERNRAIGIWGTAFALGGLVGPLIGGVLLQYFHWGSVFLINIPVMLALLVVAPFLLPEYRSEGGEKLDLISVALSLGTVLPIIYGFKHMAADGFAPRQLVAIAAGFLVGGLFVRRQKSLAHPLIDLRLFRIPAFTASLIVNLAGMFFVFGVFLFQNLFLQLVLGLSPLEAAIWSVPSALVFTIMSLQAYRFTNRLGPVKTVLLGLLVYTVGVAAMAVAAYAESLVGVLTASMLVGIGFVPVVLTTTGLIVGTAPPEQAGSASAISETSAEFGGALGVALLGSLGTLVYRMTMDGVDLSGLNAAQQLAVSSTLAGAVETAKAMGTTTPTWLETARSGFSLGFAVCCSLAAITLLGLAALAHRIYSSAHIDENSAVPH</sequence>
<feature type="transmembrane region" description="Helical" evidence="7">
    <location>
        <begin position="366"/>
        <end position="389"/>
    </location>
</feature>
<keyword evidence="3" id="KW-1003">Cell membrane</keyword>
<dbReference type="PRINTS" id="PR01036">
    <property type="entry name" value="TCRTETB"/>
</dbReference>
<evidence type="ECO:0000256" key="5">
    <source>
        <dbReference type="ARBA" id="ARBA00022989"/>
    </source>
</evidence>
<dbReference type="CDD" id="cd17321">
    <property type="entry name" value="MFS_MMR_MDR_like"/>
    <property type="match status" value="1"/>
</dbReference>
<feature type="transmembrane region" description="Helical" evidence="7">
    <location>
        <begin position="410"/>
        <end position="430"/>
    </location>
</feature>
<dbReference type="PROSITE" id="PS50850">
    <property type="entry name" value="MFS"/>
    <property type="match status" value="1"/>
</dbReference>
<comment type="caution">
    <text evidence="9">The sequence shown here is derived from an EMBL/GenBank/DDBJ whole genome shotgun (WGS) entry which is preliminary data.</text>
</comment>
<feature type="transmembrane region" description="Helical" evidence="7">
    <location>
        <begin position="21"/>
        <end position="45"/>
    </location>
</feature>
<feature type="transmembrane region" description="Helical" evidence="7">
    <location>
        <begin position="476"/>
        <end position="497"/>
    </location>
</feature>